<evidence type="ECO:0000256" key="3">
    <source>
        <dbReference type="ARBA" id="ARBA00022448"/>
    </source>
</evidence>
<dbReference type="RefSeq" id="WP_249772441.1">
    <property type="nucleotide sequence ID" value="NZ_CP097332.1"/>
</dbReference>
<feature type="transmembrane region" description="Helical" evidence="8">
    <location>
        <begin position="28"/>
        <end position="49"/>
    </location>
</feature>
<dbReference type="Proteomes" id="UP001056336">
    <property type="component" value="Chromosome"/>
</dbReference>
<evidence type="ECO:0000256" key="2">
    <source>
        <dbReference type="ARBA" id="ARBA00009773"/>
    </source>
</evidence>
<protein>
    <submittedName>
        <fullName evidence="9">AI-2E family transporter</fullName>
    </submittedName>
</protein>
<comment type="subcellular location">
    <subcellularLocation>
        <location evidence="1">Cell membrane</location>
        <topology evidence="1">Multi-pass membrane protein</topology>
    </subcellularLocation>
</comment>
<evidence type="ECO:0000313" key="9">
    <source>
        <dbReference type="EMBL" id="UQX88730.1"/>
    </source>
</evidence>
<feature type="transmembrane region" description="Helical" evidence="8">
    <location>
        <begin position="157"/>
        <end position="184"/>
    </location>
</feature>
<name>A0ABY4QYV3_9ACTN</name>
<feature type="transmembrane region" description="Helical" evidence="8">
    <location>
        <begin position="313"/>
        <end position="341"/>
    </location>
</feature>
<evidence type="ECO:0000313" key="10">
    <source>
        <dbReference type="Proteomes" id="UP001056336"/>
    </source>
</evidence>
<dbReference type="PANTHER" id="PTHR21716:SF53">
    <property type="entry name" value="PERMEASE PERM-RELATED"/>
    <property type="match status" value="1"/>
</dbReference>
<keyword evidence="4" id="KW-1003">Cell membrane</keyword>
<feature type="transmembrane region" description="Helical" evidence="8">
    <location>
        <begin position="269"/>
        <end position="293"/>
    </location>
</feature>
<dbReference type="PANTHER" id="PTHR21716">
    <property type="entry name" value="TRANSMEMBRANE PROTEIN"/>
    <property type="match status" value="1"/>
</dbReference>
<evidence type="ECO:0000256" key="4">
    <source>
        <dbReference type="ARBA" id="ARBA00022475"/>
    </source>
</evidence>
<organism evidence="9 10">
    <name type="scientific">Jatrophihabitans telluris</name>
    <dbReference type="NCBI Taxonomy" id="2038343"/>
    <lineage>
        <taxon>Bacteria</taxon>
        <taxon>Bacillati</taxon>
        <taxon>Actinomycetota</taxon>
        <taxon>Actinomycetes</taxon>
        <taxon>Jatrophihabitantales</taxon>
        <taxon>Jatrophihabitantaceae</taxon>
        <taxon>Jatrophihabitans</taxon>
    </lineage>
</organism>
<keyword evidence="7 8" id="KW-0472">Membrane</keyword>
<dbReference type="Pfam" id="PF01594">
    <property type="entry name" value="AI-2E_transport"/>
    <property type="match status" value="1"/>
</dbReference>
<keyword evidence="6 8" id="KW-1133">Transmembrane helix</keyword>
<keyword evidence="10" id="KW-1185">Reference proteome</keyword>
<feature type="transmembrane region" description="Helical" evidence="8">
    <location>
        <begin position="55"/>
        <end position="73"/>
    </location>
</feature>
<evidence type="ECO:0000256" key="6">
    <source>
        <dbReference type="ARBA" id="ARBA00022989"/>
    </source>
</evidence>
<sequence length="358" mass="37707">MDTTGAVEVGGTPEASQAEVTIRRPRSVIAFAAWFAVGVGVAYLGFVIIERLRTVVLLVAFALLIGVTLDPLVQFLQRRGLARPVAAFLTWLAVVTLLTAPFFLAADAATSQLPSLIKQVPELIKNAEGHLGSLGAKLATSTSSSTSSLNPTKLLNYVLTSGALLFEGVTDVAVVAFLSLYFAIELPRMRDVAMKAIPMSRRARVGILVDDLLGQVGRYMLSTVLIALLCGAGTAIWAACWGIPYAVLLGALVSVLALVPVLGSTIGGIIVTLVSLTVSLPTAIATLAFYIGYRMAEDYLIQPRVMRYSVELPGVITVPSVILGGAILGIPGALFAVPVALGLRVLVREVIFPITDHS</sequence>
<evidence type="ECO:0000256" key="1">
    <source>
        <dbReference type="ARBA" id="ARBA00004651"/>
    </source>
</evidence>
<dbReference type="InterPro" id="IPR002549">
    <property type="entry name" value="AI-2E-like"/>
</dbReference>
<keyword evidence="3" id="KW-0813">Transport</keyword>
<evidence type="ECO:0000256" key="8">
    <source>
        <dbReference type="SAM" id="Phobius"/>
    </source>
</evidence>
<accession>A0ABY4QYV3</accession>
<keyword evidence="5 8" id="KW-0812">Transmembrane</keyword>
<proteinExistence type="inferred from homology"/>
<feature type="transmembrane region" description="Helical" evidence="8">
    <location>
        <begin position="85"/>
        <end position="106"/>
    </location>
</feature>
<reference evidence="9" key="1">
    <citation type="journal article" date="2018" name="Int. J. Syst. Evol. Microbiol.">
        <title>Jatrophihabitans telluris sp. nov., isolated from sediment soil of lava forest wetlands and the emended description of the genus Jatrophihabitans.</title>
        <authorList>
            <person name="Lee K.C."/>
            <person name="Suh M.K."/>
            <person name="Eom M.K."/>
            <person name="Kim K.K."/>
            <person name="Kim J.S."/>
            <person name="Kim D.S."/>
            <person name="Ko S.H."/>
            <person name="Shin Y.K."/>
            <person name="Lee J.S."/>
        </authorList>
    </citation>
    <scope>NUCLEOTIDE SEQUENCE</scope>
    <source>
        <strain evidence="9">N237</strain>
    </source>
</reference>
<gene>
    <name evidence="9" type="ORF">M6D93_01705</name>
</gene>
<evidence type="ECO:0000256" key="7">
    <source>
        <dbReference type="ARBA" id="ARBA00023136"/>
    </source>
</evidence>
<dbReference type="EMBL" id="CP097332">
    <property type="protein sequence ID" value="UQX88730.1"/>
    <property type="molecule type" value="Genomic_DNA"/>
</dbReference>
<evidence type="ECO:0000256" key="5">
    <source>
        <dbReference type="ARBA" id="ARBA00022692"/>
    </source>
</evidence>
<comment type="similarity">
    <text evidence="2">Belongs to the autoinducer-2 exporter (AI-2E) (TC 2.A.86) family.</text>
</comment>
<feature type="transmembrane region" description="Helical" evidence="8">
    <location>
        <begin position="219"/>
        <end position="239"/>
    </location>
</feature>
<reference evidence="9" key="2">
    <citation type="submission" date="2022-05" db="EMBL/GenBank/DDBJ databases">
        <authorList>
            <person name="Kim J.-S."/>
            <person name="Lee K."/>
            <person name="Suh M."/>
            <person name="Eom M."/>
            <person name="Kim J.-S."/>
            <person name="Kim D.-S."/>
            <person name="Ko S.-H."/>
            <person name="Shin Y."/>
            <person name="Lee J.-S."/>
        </authorList>
    </citation>
    <scope>NUCLEOTIDE SEQUENCE</scope>
    <source>
        <strain evidence="9">N237</strain>
    </source>
</reference>